<gene>
    <name evidence="2" type="ORF">ILUMI_03581</name>
</gene>
<dbReference type="AlphaFoldDB" id="A0A8K0DAQ5"/>
<evidence type="ECO:0000256" key="1">
    <source>
        <dbReference type="SAM" id="MobiDB-lite"/>
    </source>
</evidence>
<organism evidence="2 3">
    <name type="scientific">Ignelater luminosus</name>
    <name type="common">Cucubano</name>
    <name type="synonym">Pyrophorus luminosus</name>
    <dbReference type="NCBI Taxonomy" id="2038154"/>
    <lineage>
        <taxon>Eukaryota</taxon>
        <taxon>Metazoa</taxon>
        <taxon>Ecdysozoa</taxon>
        <taxon>Arthropoda</taxon>
        <taxon>Hexapoda</taxon>
        <taxon>Insecta</taxon>
        <taxon>Pterygota</taxon>
        <taxon>Neoptera</taxon>
        <taxon>Endopterygota</taxon>
        <taxon>Coleoptera</taxon>
        <taxon>Polyphaga</taxon>
        <taxon>Elateriformia</taxon>
        <taxon>Elateroidea</taxon>
        <taxon>Elateridae</taxon>
        <taxon>Agrypninae</taxon>
        <taxon>Pyrophorini</taxon>
        <taxon>Ignelater</taxon>
    </lineage>
</organism>
<feature type="compositionally biased region" description="Basic residues" evidence="1">
    <location>
        <begin position="1001"/>
        <end position="1010"/>
    </location>
</feature>
<comment type="caution">
    <text evidence="2">The sequence shown here is derived from an EMBL/GenBank/DDBJ whole genome shotgun (WGS) entry which is preliminary data.</text>
</comment>
<feature type="compositionally biased region" description="Polar residues" evidence="1">
    <location>
        <begin position="1033"/>
        <end position="1044"/>
    </location>
</feature>
<feature type="region of interest" description="Disordered" evidence="1">
    <location>
        <begin position="158"/>
        <end position="188"/>
    </location>
</feature>
<keyword evidence="3" id="KW-1185">Reference proteome</keyword>
<accession>A0A8K0DAQ5</accession>
<feature type="compositionally biased region" description="Polar residues" evidence="1">
    <location>
        <begin position="158"/>
        <end position="170"/>
    </location>
</feature>
<evidence type="ECO:0000313" key="2">
    <source>
        <dbReference type="EMBL" id="KAF2902603.1"/>
    </source>
</evidence>
<feature type="compositionally biased region" description="Polar residues" evidence="1">
    <location>
        <begin position="1"/>
        <end position="47"/>
    </location>
</feature>
<sequence length="1054" mass="118257">MDSATNNSAGASSEMNSPNDNSAVSNEVNLASGAVSDTNETNKSVEMNNAEDSRNNAIIEMHVEGTGGSNNQCSYCCARLANDCNENSKTVEVESKRSVDYFCGMDTPPSDRTAEENSPTTMEISLENNSSTKLYSYVPDTSEEELYIDTDYENQGLQISETTPNDSQNATETETETPNSSSMHNVQEEENLNVVESLCTETLDIQEPCAEAIDTQEPCADTLDDTQESLNEIEINIERSETINESNETQEELNVTQIEDTEREVDDFETAETVVEETPTEIPLEEPADENESNEISVEVSDKPAADETEIESQIDVEESFDDNLDQTPLSIDEEEETGEIVYTKSTAKQIIEMVKEIELQEKEVPVSPVSEVSVIVNAPENELNQQRPEFQQHIYMPNANSPEYQMIVSQACTLNENRNTRVTDASEEYQIVKSVRESCAALHQSNYCLNSNNVAPLVVTTKSQSLEMGRGIDIIPLVLNNNLMADRQEVVYPNMNAKDNSTKIALSTTPVVEIHNKYIYTPSPVSTHLRTSTPSTLNPIMNNTLSDFENFHQKHNSLLMDPNAANRTQSHKIQASVTMQPLVESSKKTNGILKTSKRGVSHNRILYTEDGRSRSFPSDWFEKFQQSKREFIESASGPVNSLINNKSNYLNYEDSNVNDNFSLYGNVPLNNTRERCSPVSPAYEQIQANEYKNHILKVSMENASLKSENILQKKLSKRSPNQMYNIEHANNTVMQSTKNGLNNSRVNEPVMPYKSAIASKGGLKRQRNSNEPSKKPKITFNRHVETHLLPREEDFLIMPNYIKDPGISKSVNKARVRKYPPVVVGESVNKINIVTSESMEEYNVSSNDRRLFTDVPCVEVKLDTNSEIRQKIDQQTLKSKLDSVMKRKKLESENTCIQSRIDYIKSDDSAVLNRHMENVTPPYPYFGYPGMNFLGYSASSLPSGYTTPALSVNRGLIRNQLNKESTEDSRNNNTDSHLTVKTRRRSISEGKEVNVVNSHFSKKTRRRNNTTKVPIVETTKRRAGRPKKTETAKSPTSKTSTGVLYSDGPFRLG</sequence>
<feature type="region of interest" description="Disordered" evidence="1">
    <location>
        <begin position="1"/>
        <end position="53"/>
    </location>
</feature>
<feature type="region of interest" description="Disordered" evidence="1">
    <location>
        <begin position="962"/>
        <end position="1054"/>
    </location>
</feature>
<dbReference type="EMBL" id="VTPC01001244">
    <property type="protein sequence ID" value="KAF2902603.1"/>
    <property type="molecule type" value="Genomic_DNA"/>
</dbReference>
<dbReference type="Proteomes" id="UP000801492">
    <property type="component" value="Unassembled WGS sequence"/>
</dbReference>
<protein>
    <submittedName>
        <fullName evidence="2">Uncharacterized protein</fullName>
    </submittedName>
</protein>
<reference evidence="2" key="1">
    <citation type="submission" date="2019-08" db="EMBL/GenBank/DDBJ databases">
        <title>The genome of the North American firefly Photinus pyralis.</title>
        <authorList>
            <consortium name="Photinus pyralis genome working group"/>
            <person name="Fallon T.R."/>
            <person name="Sander Lower S.E."/>
            <person name="Weng J.-K."/>
        </authorList>
    </citation>
    <scope>NUCLEOTIDE SEQUENCE</scope>
    <source>
        <strain evidence="2">TRF0915ILg1</strain>
        <tissue evidence="2">Whole body</tissue>
    </source>
</reference>
<dbReference type="OrthoDB" id="6783512at2759"/>
<feature type="region of interest" description="Disordered" evidence="1">
    <location>
        <begin position="277"/>
        <end position="308"/>
    </location>
</feature>
<name>A0A8K0DAQ5_IGNLU</name>
<evidence type="ECO:0000313" key="3">
    <source>
        <dbReference type="Proteomes" id="UP000801492"/>
    </source>
</evidence>
<feature type="compositionally biased region" description="Acidic residues" evidence="1">
    <location>
        <begin position="277"/>
        <end position="293"/>
    </location>
</feature>
<proteinExistence type="predicted"/>